<evidence type="ECO:0000313" key="2">
    <source>
        <dbReference type="EMBL" id="MFD0868608.1"/>
    </source>
</evidence>
<organism evidence="2 3">
    <name type="scientific">Paenibacillus residui</name>
    <dbReference type="NCBI Taxonomy" id="629724"/>
    <lineage>
        <taxon>Bacteria</taxon>
        <taxon>Bacillati</taxon>
        <taxon>Bacillota</taxon>
        <taxon>Bacilli</taxon>
        <taxon>Bacillales</taxon>
        <taxon>Paenibacillaceae</taxon>
        <taxon>Paenibacillus</taxon>
    </lineage>
</organism>
<name>A0ABW3D8J5_9BACL</name>
<comment type="caution">
    <text evidence="2">The sequence shown here is derived from an EMBL/GenBank/DDBJ whole genome shotgun (WGS) entry which is preliminary data.</text>
</comment>
<proteinExistence type="predicted"/>
<sequence length="75" mass="8708">MIITVLLLGFGGAAWLEWKELRQKEEGRRTYWIVFGILGFALIYSAAVSFDKTLPSLSSYMIPWLKPIQDWILMK</sequence>
<keyword evidence="1" id="KW-0472">Membrane</keyword>
<accession>A0ABW3D8J5</accession>
<evidence type="ECO:0000256" key="1">
    <source>
        <dbReference type="SAM" id="Phobius"/>
    </source>
</evidence>
<feature type="transmembrane region" description="Helical" evidence="1">
    <location>
        <begin position="30"/>
        <end position="50"/>
    </location>
</feature>
<dbReference type="Proteomes" id="UP001597120">
    <property type="component" value="Unassembled WGS sequence"/>
</dbReference>
<reference evidence="3" key="1">
    <citation type="journal article" date="2019" name="Int. J. Syst. Evol. Microbiol.">
        <title>The Global Catalogue of Microorganisms (GCM) 10K type strain sequencing project: providing services to taxonomists for standard genome sequencing and annotation.</title>
        <authorList>
            <consortium name="The Broad Institute Genomics Platform"/>
            <consortium name="The Broad Institute Genome Sequencing Center for Infectious Disease"/>
            <person name="Wu L."/>
            <person name="Ma J."/>
        </authorList>
    </citation>
    <scope>NUCLEOTIDE SEQUENCE [LARGE SCALE GENOMIC DNA]</scope>
    <source>
        <strain evidence="3">CCUG 57263</strain>
    </source>
</reference>
<protein>
    <submittedName>
        <fullName evidence="2">Uncharacterized protein</fullName>
    </submittedName>
</protein>
<keyword evidence="3" id="KW-1185">Reference proteome</keyword>
<evidence type="ECO:0000313" key="3">
    <source>
        <dbReference type="Proteomes" id="UP001597120"/>
    </source>
</evidence>
<keyword evidence="1" id="KW-0812">Transmembrane</keyword>
<gene>
    <name evidence="2" type="ORF">ACFQ03_05560</name>
</gene>
<dbReference type="EMBL" id="JBHTIU010000019">
    <property type="protein sequence ID" value="MFD0868608.1"/>
    <property type="molecule type" value="Genomic_DNA"/>
</dbReference>
<keyword evidence="1" id="KW-1133">Transmembrane helix</keyword>
<dbReference type="RefSeq" id="WP_144934459.1">
    <property type="nucleotide sequence ID" value="NZ_JBHTIU010000019.1"/>
</dbReference>